<keyword evidence="2" id="KW-1185">Reference proteome</keyword>
<dbReference type="EMBL" id="JBHSAT010000004">
    <property type="protein sequence ID" value="MFC3876541.1"/>
    <property type="molecule type" value="Genomic_DNA"/>
</dbReference>
<reference evidence="2" key="1">
    <citation type="journal article" date="2019" name="Int. J. Syst. Evol. Microbiol.">
        <title>The Global Catalogue of Microorganisms (GCM) 10K type strain sequencing project: providing services to taxonomists for standard genome sequencing and annotation.</title>
        <authorList>
            <consortium name="The Broad Institute Genomics Platform"/>
            <consortium name="The Broad Institute Genome Sequencing Center for Infectious Disease"/>
            <person name="Wu L."/>
            <person name="Ma J."/>
        </authorList>
    </citation>
    <scope>NUCLEOTIDE SEQUENCE [LARGE SCALE GENOMIC DNA]</scope>
    <source>
        <strain evidence="2">CECT 8979</strain>
    </source>
</reference>
<dbReference type="InterPro" id="IPR034660">
    <property type="entry name" value="DinB/YfiT-like"/>
</dbReference>
<gene>
    <name evidence="1" type="ORF">ACFOSX_04785</name>
</gene>
<dbReference type="Pfam" id="PF07606">
    <property type="entry name" value="DUF1569"/>
    <property type="match status" value="1"/>
</dbReference>
<evidence type="ECO:0000313" key="2">
    <source>
        <dbReference type="Proteomes" id="UP001595812"/>
    </source>
</evidence>
<comment type="caution">
    <text evidence="1">The sequence shown here is derived from an EMBL/GenBank/DDBJ whole genome shotgun (WGS) entry which is preliminary data.</text>
</comment>
<name>A0ABV8AI44_9FLAO</name>
<dbReference type="RefSeq" id="WP_386097547.1">
    <property type="nucleotide sequence ID" value="NZ_JBHSAT010000004.1"/>
</dbReference>
<dbReference type="Proteomes" id="UP001595812">
    <property type="component" value="Unassembled WGS sequence"/>
</dbReference>
<dbReference type="InterPro" id="IPR011463">
    <property type="entry name" value="DUF1569"/>
</dbReference>
<protein>
    <submittedName>
        <fullName evidence="1">DUF1569 domain-containing protein</fullName>
    </submittedName>
</protein>
<dbReference type="Gene3D" id="1.20.120.450">
    <property type="entry name" value="dinb family like domain"/>
    <property type="match status" value="1"/>
</dbReference>
<evidence type="ECO:0000313" key="1">
    <source>
        <dbReference type="EMBL" id="MFC3876541.1"/>
    </source>
</evidence>
<accession>A0ABV8AI44</accession>
<organism evidence="1 2">
    <name type="scientific">Winogradskyella maritima</name>
    <dbReference type="NCBI Taxonomy" id="1517766"/>
    <lineage>
        <taxon>Bacteria</taxon>
        <taxon>Pseudomonadati</taxon>
        <taxon>Bacteroidota</taxon>
        <taxon>Flavobacteriia</taxon>
        <taxon>Flavobacteriales</taxon>
        <taxon>Flavobacteriaceae</taxon>
        <taxon>Winogradskyella</taxon>
    </lineage>
</organism>
<sequence>MKYIKAVQKQLSEIENHITKATTENKAVSKSNIAWHLDHSLKVVNGVAGLLQQSDPEGFKPNFSAMRLYCFTFNYIPRGKGKSPKAVLPPEIITAEDLKKQVNYAKSELQHVIDLPKTANFKHPYFGQLNKQQTLRFLKLHTEHHLKIVRDILNVRNTQ</sequence>
<proteinExistence type="predicted"/>